<dbReference type="GO" id="GO:0006606">
    <property type="term" value="P:protein import into nucleus"/>
    <property type="evidence" value="ECO:0007669"/>
    <property type="project" value="TreeGrafter"/>
</dbReference>
<evidence type="ECO:0000313" key="5">
    <source>
        <dbReference type="Proteomes" id="UP001212152"/>
    </source>
</evidence>
<dbReference type="Pfam" id="PF04603">
    <property type="entry name" value="Mog1"/>
    <property type="match status" value="1"/>
</dbReference>
<reference evidence="4" key="1">
    <citation type="submission" date="2020-05" db="EMBL/GenBank/DDBJ databases">
        <title>Phylogenomic resolution of chytrid fungi.</title>
        <authorList>
            <person name="Stajich J.E."/>
            <person name="Amses K."/>
            <person name="Simmons R."/>
            <person name="Seto K."/>
            <person name="Myers J."/>
            <person name="Bonds A."/>
            <person name="Quandt C.A."/>
            <person name="Barry K."/>
            <person name="Liu P."/>
            <person name="Grigoriev I."/>
            <person name="Longcore J.E."/>
            <person name="James T.Y."/>
        </authorList>
    </citation>
    <scope>NUCLEOTIDE SEQUENCE</scope>
    <source>
        <strain evidence="4">JEL0379</strain>
    </source>
</reference>
<dbReference type="SUPFAM" id="SSF55724">
    <property type="entry name" value="Mog1p/PsbP-like"/>
    <property type="match status" value="1"/>
</dbReference>
<dbReference type="AlphaFoldDB" id="A0AAD5XKQ1"/>
<dbReference type="InterPro" id="IPR007681">
    <property type="entry name" value="Mog1"/>
</dbReference>
<proteinExistence type="inferred from homology"/>
<dbReference type="GO" id="GO:0005085">
    <property type="term" value="F:guanyl-nucleotide exchange factor activity"/>
    <property type="evidence" value="ECO:0007669"/>
    <property type="project" value="TreeGrafter"/>
</dbReference>
<keyword evidence="5" id="KW-1185">Reference proteome</keyword>
<evidence type="ECO:0000256" key="2">
    <source>
        <dbReference type="ARBA" id="ARBA00022448"/>
    </source>
</evidence>
<organism evidence="4 5">
    <name type="scientific">Geranomyces variabilis</name>
    <dbReference type="NCBI Taxonomy" id="109894"/>
    <lineage>
        <taxon>Eukaryota</taxon>
        <taxon>Fungi</taxon>
        <taxon>Fungi incertae sedis</taxon>
        <taxon>Chytridiomycota</taxon>
        <taxon>Chytridiomycota incertae sedis</taxon>
        <taxon>Chytridiomycetes</taxon>
        <taxon>Spizellomycetales</taxon>
        <taxon>Powellomycetaceae</taxon>
        <taxon>Geranomyces</taxon>
    </lineage>
</organism>
<sequence length="173" mass="18638">MFDSVVRQVPSHQEVFVDQLTDQSIMIELLDLAEEAHGDDVGRYHFAQLANDNDAAQTEIITQESIDVQTTLPSLPPTTSATIVTGRQSIAKFNEQSADAHNVVLICLAVVRMPDVATDLLLSLNCPTVLAPLSSSAAAVPRPAAGDELVAKEIFARMLQSLRILDWGLFGAA</sequence>
<dbReference type="PANTHER" id="PTHR15837:SF0">
    <property type="entry name" value="RAN GUANINE NUCLEOTIDE RELEASE FACTOR"/>
    <property type="match status" value="1"/>
</dbReference>
<keyword evidence="3" id="KW-0653">Protein transport</keyword>
<dbReference type="GO" id="GO:0005634">
    <property type="term" value="C:nucleus"/>
    <property type="evidence" value="ECO:0007669"/>
    <property type="project" value="TreeGrafter"/>
</dbReference>
<keyword evidence="2" id="KW-0813">Transport</keyword>
<dbReference type="Gene3D" id="3.40.1000.10">
    <property type="entry name" value="Mog1/PsbP, alpha/beta/alpha sandwich"/>
    <property type="match status" value="1"/>
</dbReference>
<gene>
    <name evidence="4" type="ORF">HDU87_006078</name>
</gene>
<accession>A0AAD5XKQ1</accession>
<comment type="similarity">
    <text evidence="1">Belongs to the MOG1 family.</text>
</comment>
<comment type="caution">
    <text evidence="4">The sequence shown here is derived from an EMBL/GenBank/DDBJ whole genome shotgun (WGS) entry which is preliminary data.</text>
</comment>
<evidence type="ECO:0008006" key="6">
    <source>
        <dbReference type="Google" id="ProtNLM"/>
    </source>
</evidence>
<dbReference type="GO" id="GO:0031267">
    <property type="term" value="F:small GTPase binding"/>
    <property type="evidence" value="ECO:0007669"/>
    <property type="project" value="TreeGrafter"/>
</dbReference>
<evidence type="ECO:0000313" key="4">
    <source>
        <dbReference type="EMBL" id="KAJ3175581.1"/>
    </source>
</evidence>
<name>A0AAD5XKQ1_9FUNG</name>
<protein>
    <recommendedName>
        <fullName evidence="6">Ran guanine nucleotide release factor</fullName>
    </recommendedName>
</protein>
<dbReference type="InterPro" id="IPR016123">
    <property type="entry name" value="Mog1/PsbP_a/b/a-sand"/>
</dbReference>
<dbReference type="Proteomes" id="UP001212152">
    <property type="component" value="Unassembled WGS sequence"/>
</dbReference>
<evidence type="ECO:0000256" key="3">
    <source>
        <dbReference type="ARBA" id="ARBA00022927"/>
    </source>
</evidence>
<evidence type="ECO:0000256" key="1">
    <source>
        <dbReference type="ARBA" id="ARBA00010307"/>
    </source>
</evidence>
<dbReference type="PANTHER" id="PTHR15837">
    <property type="entry name" value="RAN GUANINE NUCLEOTIDE RELEASE FACTOR"/>
    <property type="match status" value="1"/>
</dbReference>
<dbReference type="EMBL" id="JADGJQ010000050">
    <property type="protein sequence ID" value="KAJ3175581.1"/>
    <property type="molecule type" value="Genomic_DNA"/>
</dbReference>